<name>A0A921S0U7_SORBI</name>
<accession>A0A921S0U7</accession>
<keyword evidence="1" id="KW-0812">Transmembrane</keyword>
<evidence type="ECO:0000256" key="1">
    <source>
        <dbReference type="SAM" id="Phobius"/>
    </source>
</evidence>
<organism evidence="2 3">
    <name type="scientific">Sorghum bicolor</name>
    <name type="common">Sorghum</name>
    <name type="synonym">Sorghum vulgare</name>
    <dbReference type="NCBI Taxonomy" id="4558"/>
    <lineage>
        <taxon>Eukaryota</taxon>
        <taxon>Viridiplantae</taxon>
        <taxon>Streptophyta</taxon>
        <taxon>Embryophyta</taxon>
        <taxon>Tracheophyta</taxon>
        <taxon>Spermatophyta</taxon>
        <taxon>Magnoliopsida</taxon>
        <taxon>Liliopsida</taxon>
        <taxon>Poales</taxon>
        <taxon>Poaceae</taxon>
        <taxon>PACMAD clade</taxon>
        <taxon>Panicoideae</taxon>
        <taxon>Andropogonodae</taxon>
        <taxon>Andropogoneae</taxon>
        <taxon>Sorghinae</taxon>
        <taxon>Sorghum</taxon>
    </lineage>
</organism>
<dbReference type="EMBL" id="CM027680">
    <property type="protein sequence ID" value="KAG0549485.1"/>
    <property type="molecule type" value="Genomic_DNA"/>
</dbReference>
<gene>
    <name evidence="2" type="ORF">BDA96_01G260100</name>
</gene>
<evidence type="ECO:0000313" key="3">
    <source>
        <dbReference type="Proteomes" id="UP000807115"/>
    </source>
</evidence>
<protein>
    <submittedName>
        <fullName evidence="2">Uncharacterized protein</fullName>
    </submittedName>
</protein>
<keyword evidence="1" id="KW-0472">Membrane</keyword>
<reference evidence="2" key="1">
    <citation type="journal article" date="2019" name="BMC Genomics">
        <title>A new reference genome for Sorghum bicolor reveals high levels of sequence similarity between sweet and grain genotypes: implications for the genetics of sugar metabolism.</title>
        <authorList>
            <person name="Cooper E.A."/>
            <person name="Brenton Z.W."/>
            <person name="Flinn B.S."/>
            <person name="Jenkins J."/>
            <person name="Shu S."/>
            <person name="Flowers D."/>
            <person name="Luo F."/>
            <person name="Wang Y."/>
            <person name="Xia P."/>
            <person name="Barry K."/>
            <person name="Daum C."/>
            <person name="Lipzen A."/>
            <person name="Yoshinaga Y."/>
            <person name="Schmutz J."/>
            <person name="Saski C."/>
            <person name="Vermerris W."/>
            <person name="Kresovich S."/>
        </authorList>
    </citation>
    <scope>NUCLEOTIDE SEQUENCE</scope>
</reference>
<evidence type="ECO:0000313" key="2">
    <source>
        <dbReference type="EMBL" id="KAG0549485.1"/>
    </source>
</evidence>
<sequence length="67" mass="7537">MQPTNLSMPHNLSSGVDGNTLISVLISVMFSINFTLELMSVSCQFYFGTHIRLMSILLWNSCLVFHV</sequence>
<dbReference type="AlphaFoldDB" id="A0A921S0U7"/>
<feature type="transmembrane region" description="Helical" evidence="1">
    <location>
        <begin position="20"/>
        <end position="47"/>
    </location>
</feature>
<dbReference type="Proteomes" id="UP000807115">
    <property type="component" value="Chromosome 1"/>
</dbReference>
<comment type="caution">
    <text evidence="2">The sequence shown here is derived from an EMBL/GenBank/DDBJ whole genome shotgun (WGS) entry which is preliminary data.</text>
</comment>
<proteinExistence type="predicted"/>
<reference evidence="2" key="2">
    <citation type="submission" date="2020-10" db="EMBL/GenBank/DDBJ databases">
        <authorList>
            <person name="Cooper E.A."/>
            <person name="Brenton Z.W."/>
            <person name="Flinn B.S."/>
            <person name="Jenkins J."/>
            <person name="Shu S."/>
            <person name="Flowers D."/>
            <person name="Luo F."/>
            <person name="Wang Y."/>
            <person name="Xia P."/>
            <person name="Barry K."/>
            <person name="Daum C."/>
            <person name="Lipzen A."/>
            <person name="Yoshinaga Y."/>
            <person name="Schmutz J."/>
            <person name="Saski C."/>
            <person name="Vermerris W."/>
            <person name="Kresovich S."/>
        </authorList>
    </citation>
    <scope>NUCLEOTIDE SEQUENCE</scope>
</reference>
<keyword evidence="1" id="KW-1133">Transmembrane helix</keyword>